<reference evidence="1 2" key="1">
    <citation type="submission" date="2019-02" db="EMBL/GenBank/DDBJ databases">
        <authorList>
            <consortium name="Pathogen Informatics"/>
        </authorList>
    </citation>
    <scope>NUCLEOTIDE SEQUENCE [LARGE SCALE GENOMIC DNA]</scope>
    <source>
        <strain evidence="1 2">3012STDY6944375</strain>
    </source>
</reference>
<organism evidence="1 2">
    <name type="scientific">Chryseobacterium taihuense</name>
    <dbReference type="NCBI Taxonomy" id="1141221"/>
    <lineage>
        <taxon>Bacteria</taxon>
        <taxon>Pseudomonadati</taxon>
        <taxon>Bacteroidota</taxon>
        <taxon>Flavobacteriia</taxon>
        <taxon>Flavobacteriales</taxon>
        <taxon>Weeksellaceae</taxon>
        <taxon>Chryseobacterium group</taxon>
        <taxon>Chryseobacterium</taxon>
    </lineage>
</organism>
<dbReference type="RefSeq" id="WP_130914414.1">
    <property type="nucleotide sequence ID" value="NZ_LR215974.1"/>
</dbReference>
<name>A0A4U8WF84_9FLAO</name>
<accession>A0A4U8WF84</accession>
<dbReference type="PROSITE" id="PS51257">
    <property type="entry name" value="PROKAR_LIPOPROTEIN"/>
    <property type="match status" value="1"/>
</dbReference>
<proteinExistence type="predicted"/>
<evidence type="ECO:0000313" key="1">
    <source>
        <dbReference type="EMBL" id="VFB04030.1"/>
    </source>
</evidence>
<dbReference type="AlphaFoldDB" id="A0A4U8WF84"/>
<sequence>MRTIILIENIEVLFSWNWFTGCFIYSVDGVKGIIENVFDFDTHFSVRLSKNYEGIIGTTKVKIIKTRPLLFAGFRPHNYKFYVENKLIKELDSL</sequence>
<dbReference type="Proteomes" id="UP000290013">
    <property type="component" value="Chromosome"/>
</dbReference>
<dbReference type="KEGG" id="ctai:NCTC12078_02053"/>
<dbReference type="EMBL" id="LR215974">
    <property type="protein sequence ID" value="VFB04030.1"/>
    <property type="molecule type" value="Genomic_DNA"/>
</dbReference>
<evidence type="ECO:0000313" key="2">
    <source>
        <dbReference type="Proteomes" id="UP000290013"/>
    </source>
</evidence>
<gene>
    <name evidence="1" type="ORF">NCTC12078_02053</name>
</gene>
<protein>
    <submittedName>
        <fullName evidence="1">Uncharacterized protein</fullName>
    </submittedName>
</protein>